<dbReference type="PRINTS" id="PR00080">
    <property type="entry name" value="SDRFAMILY"/>
</dbReference>
<dbReference type="PANTHER" id="PTHR48476:SF1">
    <property type="entry name" value="SHORT-CHAIN DEHYDROGENASE TIC 32, CHLOROPLASTIC-LIKE"/>
    <property type="match status" value="1"/>
</dbReference>
<accession>A0A8T2QP12</accession>
<evidence type="ECO:0000256" key="1">
    <source>
        <dbReference type="RuleBase" id="RU000363"/>
    </source>
</evidence>
<dbReference type="PANTHER" id="PTHR48476">
    <property type="entry name" value="SHORT-CHAIN DEHYDROGENASE TIC 32, CHLOROPLASTIC-LIKE"/>
    <property type="match status" value="1"/>
</dbReference>
<dbReference type="OrthoDB" id="191139at2759"/>
<organism evidence="2 3">
    <name type="scientific">Ceratopteris richardii</name>
    <name type="common">Triangle waterfern</name>
    <dbReference type="NCBI Taxonomy" id="49495"/>
    <lineage>
        <taxon>Eukaryota</taxon>
        <taxon>Viridiplantae</taxon>
        <taxon>Streptophyta</taxon>
        <taxon>Embryophyta</taxon>
        <taxon>Tracheophyta</taxon>
        <taxon>Polypodiopsida</taxon>
        <taxon>Polypodiidae</taxon>
        <taxon>Polypodiales</taxon>
        <taxon>Pteridineae</taxon>
        <taxon>Pteridaceae</taxon>
        <taxon>Parkerioideae</taxon>
        <taxon>Ceratopteris</taxon>
    </lineage>
</organism>
<keyword evidence="3" id="KW-1185">Reference proteome</keyword>
<sequence length="328" mass="34869">MSPSSANFGYFSTAEQVTEGIDASHITAIVTGATSGVGRETARVLALRGAQVVVAARNVDSGERVKQAILQDAGANARVHVIQLDLGSMQSVREFVATFESKGFPLNVLINNAGIMACPYSLSADGIELQFATNYLGHFLLTNLLLSKMKNTAEQTGTEGRIVCVTSALHSQTYKGGILLQGINEKSGYSQYKAYGQSKLAVILSANELAKRLSKENANVTINCVHPGVIATNIVRHSKILALATKLISPFLKSIPQGAATQCFVALHPSVNKVTGKYIADCKVSSPHSIANNPELAERLWEFSLSLTSSEITSKASAEQNESSANNV</sequence>
<dbReference type="AlphaFoldDB" id="A0A8T2QP12"/>
<dbReference type="InterPro" id="IPR002347">
    <property type="entry name" value="SDR_fam"/>
</dbReference>
<dbReference type="SUPFAM" id="SSF51735">
    <property type="entry name" value="NAD(P)-binding Rossmann-fold domains"/>
    <property type="match status" value="1"/>
</dbReference>
<reference evidence="2" key="1">
    <citation type="submission" date="2021-08" db="EMBL/GenBank/DDBJ databases">
        <title>WGS assembly of Ceratopteris richardii.</title>
        <authorList>
            <person name="Marchant D.B."/>
            <person name="Chen G."/>
            <person name="Jenkins J."/>
            <person name="Shu S."/>
            <person name="Leebens-Mack J."/>
            <person name="Grimwood J."/>
            <person name="Schmutz J."/>
            <person name="Soltis P."/>
            <person name="Soltis D."/>
            <person name="Chen Z.-H."/>
        </authorList>
    </citation>
    <scope>NUCLEOTIDE SEQUENCE</scope>
    <source>
        <strain evidence="2">Whitten #5841</strain>
        <tissue evidence="2">Leaf</tissue>
    </source>
</reference>
<dbReference type="PRINTS" id="PR00081">
    <property type="entry name" value="GDHRDH"/>
</dbReference>
<dbReference type="CDD" id="cd05327">
    <property type="entry name" value="retinol-DH_like_SDR_c_like"/>
    <property type="match status" value="1"/>
</dbReference>
<dbReference type="OMA" id="GKRLWEW"/>
<dbReference type="Proteomes" id="UP000825935">
    <property type="component" value="Chromosome 33"/>
</dbReference>
<dbReference type="Gene3D" id="3.40.50.720">
    <property type="entry name" value="NAD(P)-binding Rossmann-like Domain"/>
    <property type="match status" value="1"/>
</dbReference>
<dbReference type="EMBL" id="CM035438">
    <property type="protein sequence ID" value="KAH7285123.1"/>
    <property type="molecule type" value="Genomic_DNA"/>
</dbReference>
<gene>
    <name evidence="2" type="ORF">KP509_33G014400</name>
</gene>
<comment type="caution">
    <text evidence="2">The sequence shown here is derived from an EMBL/GenBank/DDBJ whole genome shotgun (WGS) entry which is preliminary data.</text>
</comment>
<dbReference type="InterPro" id="IPR036291">
    <property type="entry name" value="NAD(P)-bd_dom_sf"/>
</dbReference>
<dbReference type="InterPro" id="IPR055280">
    <property type="entry name" value="TIC32"/>
</dbReference>
<proteinExistence type="inferred from homology"/>
<evidence type="ECO:0008006" key="4">
    <source>
        <dbReference type="Google" id="ProtNLM"/>
    </source>
</evidence>
<comment type="similarity">
    <text evidence="1">Belongs to the short-chain dehydrogenases/reductases (SDR) family.</text>
</comment>
<dbReference type="Pfam" id="PF00106">
    <property type="entry name" value="adh_short"/>
    <property type="match status" value="1"/>
</dbReference>
<evidence type="ECO:0000313" key="3">
    <source>
        <dbReference type="Proteomes" id="UP000825935"/>
    </source>
</evidence>
<evidence type="ECO:0000313" key="2">
    <source>
        <dbReference type="EMBL" id="KAH7285123.1"/>
    </source>
</evidence>
<name>A0A8T2QP12_CERRI</name>
<protein>
    <recommendedName>
        <fullName evidence="4">Short-chain dehydrogenase TIC 32, chloroplastic-like</fullName>
    </recommendedName>
</protein>